<organism evidence="2 3">
    <name type="scientific">Neocucurbitaria cava</name>
    <dbReference type="NCBI Taxonomy" id="798079"/>
    <lineage>
        <taxon>Eukaryota</taxon>
        <taxon>Fungi</taxon>
        <taxon>Dikarya</taxon>
        <taxon>Ascomycota</taxon>
        <taxon>Pezizomycotina</taxon>
        <taxon>Dothideomycetes</taxon>
        <taxon>Pleosporomycetidae</taxon>
        <taxon>Pleosporales</taxon>
        <taxon>Pleosporineae</taxon>
        <taxon>Cucurbitariaceae</taxon>
        <taxon>Neocucurbitaria</taxon>
    </lineage>
</organism>
<keyword evidence="1" id="KW-0472">Membrane</keyword>
<comment type="caution">
    <text evidence="2">The sequence shown here is derived from an EMBL/GenBank/DDBJ whole genome shotgun (WGS) entry which is preliminary data.</text>
</comment>
<feature type="transmembrane region" description="Helical" evidence="1">
    <location>
        <begin position="139"/>
        <end position="158"/>
    </location>
</feature>
<evidence type="ECO:0000313" key="2">
    <source>
        <dbReference type="EMBL" id="KAJ4361820.1"/>
    </source>
</evidence>
<keyword evidence="3" id="KW-1185">Reference proteome</keyword>
<gene>
    <name evidence="2" type="ORF">N0V83_010761</name>
</gene>
<protein>
    <submittedName>
        <fullName evidence="2">Uncharacterized protein</fullName>
    </submittedName>
</protein>
<dbReference type="OrthoDB" id="5405107at2759"/>
<evidence type="ECO:0000256" key="1">
    <source>
        <dbReference type="SAM" id="Phobius"/>
    </source>
</evidence>
<dbReference type="Proteomes" id="UP001140560">
    <property type="component" value="Unassembled WGS sequence"/>
</dbReference>
<accession>A0A9W8XYR5</accession>
<keyword evidence="1" id="KW-1133">Transmembrane helix</keyword>
<keyword evidence="1" id="KW-0812">Transmembrane</keyword>
<feature type="transmembrane region" description="Helical" evidence="1">
    <location>
        <begin position="164"/>
        <end position="184"/>
    </location>
</feature>
<reference evidence="2" key="1">
    <citation type="submission" date="2022-10" db="EMBL/GenBank/DDBJ databases">
        <title>Tapping the CABI collections for fungal endophytes: first genome assemblies for Collariella, Neodidymelliopsis, Ascochyta clinopodiicola, Didymella pomorum, Didymosphaeria variabile, Neocosmospora piperis and Neocucurbitaria cava.</title>
        <authorList>
            <person name="Hill R."/>
        </authorList>
    </citation>
    <scope>NUCLEOTIDE SEQUENCE</scope>
    <source>
        <strain evidence="2">IMI 356814</strain>
    </source>
</reference>
<name>A0A9W8XYR5_9PLEO</name>
<dbReference type="EMBL" id="JAPEUY010000022">
    <property type="protein sequence ID" value="KAJ4361820.1"/>
    <property type="molecule type" value="Genomic_DNA"/>
</dbReference>
<evidence type="ECO:0000313" key="3">
    <source>
        <dbReference type="Proteomes" id="UP001140560"/>
    </source>
</evidence>
<dbReference type="AlphaFoldDB" id="A0A9W8XYR5"/>
<sequence length="190" mass="21030">MTNMSSGIPISKSIPQLLFTSALSTYGLYLSYQNVTRLQQYEKQSEKAAEWSNSAAQRLHKTRTTQTSGTLTLLLSFLTSTTLLVVPCRASSTIVISLANTVALYFARTHMANFWNESNQTRIPFVEKFNEAVRGSEKVVWILGTLSFGWAAASAVWASVEMGWISGGNIVWGLVVGCRVFYMLKLGWGI</sequence>
<proteinExistence type="predicted"/>